<proteinExistence type="predicted"/>
<sequence>MSFTEVPNGRNRTRSPQGSRLRQPSTGPPTGTDIHSGPLTRPLPICSPRSRTGPRPRTTRGPVNTCHPNNHLSGSRLPAHHITPPRPPTRHTDSPTILHTRDLQLQTYESKDGWTSTTLRTPFPVSRPSSDGIEETHRREGQDVLRDLKSNRIQNPDPYIESTISRTNVRFPGPKRLRPVCHRESSMFFDPIPTVRMTRWFYHGTFLSLVSFVFVTTRHTDMSPDPVVPRQFLLKDVLYRTSTISFTVPLSTPPPVGSDGPRTPYNRLEIVPTLGPVSVVSVATVSLYSVRSLLRTREPNPSFRGVDTDTGTMSFCKRRRDWDGGTPITERS</sequence>
<name>A0A5E4BNY5_MARMO</name>
<protein>
    <submittedName>
        <fullName evidence="2">Uncharacterized protein</fullName>
    </submittedName>
</protein>
<reference evidence="2" key="1">
    <citation type="submission" date="2019-04" db="EMBL/GenBank/DDBJ databases">
        <authorList>
            <person name="Alioto T."/>
            <person name="Alioto T."/>
        </authorList>
    </citation>
    <scope>NUCLEOTIDE SEQUENCE [LARGE SCALE GENOMIC DNA]</scope>
</reference>
<dbReference type="EMBL" id="CABDUW010000545">
    <property type="protein sequence ID" value="VTJ71277.1"/>
    <property type="molecule type" value="Genomic_DNA"/>
</dbReference>
<feature type="region of interest" description="Disordered" evidence="1">
    <location>
        <begin position="114"/>
        <end position="142"/>
    </location>
</feature>
<evidence type="ECO:0000256" key="1">
    <source>
        <dbReference type="SAM" id="MobiDB-lite"/>
    </source>
</evidence>
<feature type="compositionally biased region" description="Polar residues" evidence="1">
    <location>
        <begin position="14"/>
        <end position="29"/>
    </location>
</feature>
<keyword evidence="3" id="KW-1185">Reference proteome</keyword>
<dbReference type="AlphaFoldDB" id="A0A5E4BNY5"/>
<dbReference type="Proteomes" id="UP000335636">
    <property type="component" value="Unassembled WGS sequence"/>
</dbReference>
<feature type="region of interest" description="Disordered" evidence="1">
    <location>
        <begin position="1"/>
        <end position="95"/>
    </location>
</feature>
<gene>
    <name evidence="2" type="ORF">MONAX_5E007979</name>
</gene>
<accession>A0A5E4BNY5</accession>
<comment type="caution">
    <text evidence="2">The sequence shown here is derived from an EMBL/GenBank/DDBJ whole genome shotgun (WGS) entry which is preliminary data.</text>
</comment>
<evidence type="ECO:0000313" key="2">
    <source>
        <dbReference type="EMBL" id="VTJ71277.1"/>
    </source>
</evidence>
<organism evidence="2 3">
    <name type="scientific">Marmota monax</name>
    <name type="common">Woodchuck</name>
    <dbReference type="NCBI Taxonomy" id="9995"/>
    <lineage>
        <taxon>Eukaryota</taxon>
        <taxon>Metazoa</taxon>
        <taxon>Chordata</taxon>
        <taxon>Craniata</taxon>
        <taxon>Vertebrata</taxon>
        <taxon>Euteleostomi</taxon>
        <taxon>Mammalia</taxon>
        <taxon>Eutheria</taxon>
        <taxon>Euarchontoglires</taxon>
        <taxon>Glires</taxon>
        <taxon>Rodentia</taxon>
        <taxon>Sciuromorpha</taxon>
        <taxon>Sciuridae</taxon>
        <taxon>Xerinae</taxon>
        <taxon>Marmotini</taxon>
        <taxon>Marmota</taxon>
    </lineage>
</organism>
<evidence type="ECO:0000313" key="3">
    <source>
        <dbReference type="Proteomes" id="UP000335636"/>
    </source>
</evidence>